<dbReference type="Proteomes" id="UP000887564">
    <property type="component" value="Unplaced"/>
</dbReference>
<protein>
    <submittedName>
        <fullName evidence="2">Uncharacterized protein</fullName>
    </submittedName>
</protein>
<dbReference type="AlphaFoldDB" id="A0A914S611"/>
<reference evidence="2" key="1">
    <citation type="submission" date="2022-11" db="UniProtKB">
        <authorList>
            <consortium name="WormBaseParasite"/>
        </authorList>
    </citation>
    <scope>IDENTIFICATION</scope>
</reference>
<name>A0A914S611_PAREQ</name>
<organism evidence="1 2">
    <name type="scientific">Parascaris equorum</name>
    <name type="common">Equine roundworm</name>
    <dbReference type="NCBI Taxonomy" id="6256"/>
    <lineage>
        <taxon>Eukaryota</taxon>
        <taxon>Metazoa</taxon>
        <taxon>Ecdysozoa</taxon>
        <taxon>Nematoda</taxon>
        <taxon>Chromadorea</taxon>
        <taxon>Rhabditida</taxon>
        <taxon>Spirurina</taxon>
        <taxon>Ascaridomorpha</taxon>
        <taxon>Ascaridoidea</taxon>
        <taxon>Ascarididae</taxon>
        <taxon>Parascaris</taxon>
    </lineage>
</organism>
<sequence>MVILKKKYRTIRGSCTEKRKEENLYKWCSVLHEAPKNTPFNEIAKVLHSRTVQVEVRVVQCSLNNLIPTNENVWRLHSSKISHYELFSVAAMCKSSLKALFPKYTQVAVWSSKRDLFRC</sequence>
<accession>A0A914S611</accession>
<keyword evidence="1" id="KW-1185">Reference proteome</keyword>
<evidence type="ECO:0000313" key="2">
    <source>
        <dbReference type="WBParaSite" id="PEQ_0000966601-mRNA-1"/>
    </source>
</evidence>
<dbReference type="WBParaSite" id="PEQ_0000966601-mRNA-1">
    <property type="protein sequence ID" value="PEQ_0000966601-mRNA-1"/>
    <property type="gene ID" value="PEQ_0000966601"/>
</dbReference>
<proteinExistence type="predicted"/>
<evidence type="ECO:0000313" key="1">
    <source>
        <dbReference type="Proteomes" id="UP000887564"/>
    </source>
</evidence>